<feature type="region of interest" description="Disordered" evidence="1">
    <location>
        <begin position="177"/>
        <end position="212"/>
    </location>
</feature>
<keyword evidence="3" id="KW-1185">Reference proteome</keyword>
<dbReference type="Proteomes" id="UP000051836">
    <property type="component" value="Unassembled WGS sequence"/>
</dbReference>
<name>A0A0Q3XAE1_AMAAE</name>
<evidence type="ECO:0000313" key="3">
    <source>
        <dbReference type="Proteomes" id="UP000051836"/>
    </source>
</evidence>
<proteinExistence type="predicted"/>
<feature type="region of interest" description="Disordered" evidence="1">
    <location>
        <begin position="235"/>
        <end position="306"/>
    </location>
</feature>
<reference evidence="2 3" key="1">
    <citation type="submission" date="2015-10" db="EMBL/GenBank/DDBJ databases">
        <authorList>
            <person name="Gilbert D.G."/>
        </authorList>
    </citation>
    <scope>NUCLEOTIDE SEQUENCE [LARGE SCALE GENOMIC DNA]</scope>
    <source>
        <strain evidence="2">FVVF132</strain>
    </source>
</reference>
<comment type="caution">
    <text evidence="2">The sequence shown here is derived from an EMBL/GenBank/DDBJ whole genome shotgun (WGS) entry which is preliminary data.</text>
</comment>
<organism evidence="2 3">
    <name type="scientific">Amazona aestiva</name>
    <name type="common">Blue-fronted Amazon parrot</name>
    <dbReference type="NCBI Taxonomy" id="12930"/>
    <lineage>
        <taxon>Eukaryota</taxon>
        <taxon>Metazoa</taxon>
        <taxon>Chordata</taxon>
        <taxon>Craniata</taxon>
        <taxon>Vertebrata</taxon>
        <taxon>Euteleostomi</taxon>
        <taxon>Archelosauria</taxon>
        <taxon>Archosauria</taxon>
        <taxon>Dinosauria</taxon>
        <taxon>Saurischia</taxon>
        <taxon>Theropoda</taxon>
        <taxon>Coelurosauria</taxon>
        <taxon>Aves</taxon>
        <taxon>Neognathae</taxon>
        <taxon>Neoaves</taxon>
        <taxon>Telluraves</taxon>
        <taxon>Australaves</taxon>
        <taxon>Psittaciformes</taxon>
        <taxon>Psittacidae</taxon>
        <taxon>Amazona</taxon>
    </lineage>
</organism>
<evidence type="ECO:0000256" key="1">
    <source>
        <dbReference type="SAM" id="MobiDB-lite"/>
    </source>
</evidence>
<protein>
    <submittedName>
        <fullName evidence="2">Uncharacterized protein</fullName>
    </submittedName>
</protein>
<dbReference type="EMBL" id="LMAW01000045">
    <property type="protein sequence ID" value="KQL61013.1"/>
    <property type="molecule type" value="Genomic_DNA"/>
</dbReference>
<sequence length="306" mass="32345">MDPGGCCADALLQRHVLEQEPGEGLQPAGPSSCLRLAQRRPVSTCMAMANDAGRAHSPRPNLQAEDLAVHGNAAGWDLRGTQVRGEELPRPYGGAKDQLESAEVTHSLPWELAIRNLQLRYFIKKNDKLALNYVPSSPTGEVLTLRTLLPASTHTGTHSSVSIHSSIHTSISSHSSIHTSTHCSTRTSISSHSSTSTHNSISSHSSTSTHSRIRTHFSTSPYSSIYSSASIHSSTHSSTNAYSSTHSSASTHSSSHTSTSASIHSSTHSSASTRSSTHTSTSASTHSSASIHSVTHTNTSTSQPLG</sequence>
<feature type="compositionally biased region" description="Low complexity" evidence="1">
    <location>
        <begin position="235"/>
        <end position="297"/>
    </location>
</feature>
<accession>A0A0Q3XAE1</accession>
<evidence type="ECO:0000313" key="2">
    <source>
        <dbReference type="EMBL" id="KQL61013.1"/>
    </source>
</evidence>
<dbReference type="STRING" id="12930.A0A0Q3XAE1"/>
<dbReference type="AlphaFoldDB" id="A0A0Q3XAE1"/>
<gene>
    <name evidence="2" type="ORF">AAES_02352</name>
</gene>